<dbReference type="GO" id="GO:0005886">
    <property type="term" value="C:plasma membrane"/>
    <property type="evidence" value="ECO:0007669"/>
    <property type="project" value="UniProtKB-SubCell"/>
</dbReference>
<comment type="function">
    <text evidence="10">Part of a membrane-bound complex that couples electron transfer with translocation of ions across the membrane.</text>
</comment>
<dbReference type="CDD" id="cd10549">
    <property type="entry name" value="MtMvhB_like"/>
    <property type="match status" value="2"/>
</dbReference>
<comment type="subcellular location">
    <subcellularLocation>
        <location evidence="10">Cell membrane</location>
    </subcellularLocation>
</comment>
<sequence length="324" mass="33790">MEILMPALVLGALGLLFGAGLAVASKKFAVEVNPAAEQIRESLPGANCGGCGFAGCDAYAAAVAEGRAPVNGCPVGGSKVAQIISQVMGVEVEETERMVARVACQGTFDKAKKKYLYEGLAECNAAALVSGGDKACKYGCLGLGSCVKACPFDAIHIGEGGIAQVDEEKCVACGNCVAACPKDIIQLIPASKLTMVACRAIEKGRAVRENCVIGCIACGKCEKNCKFDAIHIENNLPVIDYAKCTSCMVCREVCPTHAISANLEKRRQARIDADKCIGCTICKRNCAFGAIEGEVKQKHVVIPSECKGCGVCVSKCPKKAIELV</sequence>
<evidence type="ECO:0000256" key="10">
    <source>
        <dbReference type="HAMAP-Rule" id="MF_00463"/>
    </source>
</evidence>
<keyword evidence="5 10" id="KW-1278">Translocase</keyword>
<dbReference type="PROSITE" id="PS51656">
    <property type="entry name" value="4FE4S"/>
    <property type="match status" value="1"/>
</dbReference>
<feature type="binding site" evidence="10">
    <location>
        <position position="140"/>
    </location>
    <ligand>
        <name>[4Fe-4S] cluster</name>
        <dbReference type="ChEBI" id="CHEBI:49883"/>
        <label>2</label>
    </ligand>
</feature>
<dbReference type="EMBL" id="JACRSO010000002">
    <property type="protein sequence ID" value="MBC8529155.1"/>
    <property type="molecule type" value="Genomic_DNA"/>
</dbReference>
<dbReference type="Pfam" id="PF12838">
    <property type="entry name" value="Fer4_7"/>
    <property type="match status" value="1"/>
</dbReference>
<evidence type="ECO:0000313" key="14">
    <source>
        <dbReference type="Proteomes" id="UP000654279"/>
    </source>
</evidence>
<dbReference type="GO" id="GO:0046872">
    <property type="term" value="F:metal ion binding"/>
    <property type="evidence" value="ECO:0007669"/>
    <property type="project" value="UniProtKB-KW"/>
</dbReference>
<keyword evidence="10" id="KW-1003">Cell membrane</keyword>
<feature type="binding site" evidence="10">
    <location>
        <position position="176"/>
    </location>
    <ligand>
        <name>[4Fe-4S] cluster</name>
        <dbReference type="ChEBI" id="CHEBI:49883"/>
        <label>3</label>
    </ligand>
</feature>
<dbReference type="Pfam" id="PF14697">
    <property type="entry name" value="Fer4_21"/>
    <property type="match status" value="1"/>
</dbReference>
<evidence type="ECO:0000256" key="6">
    <source>
        <dbReference type="ARBA" id="ARBA00022982"/>
    </source>
</evidence>
<dbReference type="GO" id="GO:0051539">
    <property type="term" value="F:4 iron, 4 sulfur cluster binding"/>
    <property type="evidence" value="ECO:0007669"/>
    <property type="project" value="UniProtKB-UniRule"/>
</dbReference>
<keyword evidence="4 10" id="KW-0677">Repeat</keyword>
<protein>
    <recommendedName>
        <fullName evidence="10">Ion-translocating oxidoreductase complex subunit B</fullName>
        <ecNumber evidence="10">7.-.-.-</ecNumber>
    </recommendedName>
    <alternativeName>
        <fullName evidence="10">Rnf electron transport complex subunit B</fullName>
    </alternativeName>
</protein>
<keyword evidence="14" id="KW-1185">Reference proteome</keyword>
<feature type="domain" description="4Fe-4S ferredoxin-type" evidence="11">
    <location>
        <begin position="267"/>
        <end position="296"/>
    </location>
</feature>
<feature type="binding site" evidence="10">
    <location>
        <position position="136"/>
    </location>
    <ligand>
        <name>[4Fe-4S] cluster</name>
        <dbReference type="ChEBI" id="CHEBI:49883"/>
        <label>2</label>
    </ligand>
</feature>
<comment type="cofactor">
    <cofactor evidence="10">
        <name>[4Fe-4S] cluster</name>
        <dbReference type="ChEBI" id="CHEBI:49883"/>
    </cofactor>
    <text evidence="10">Binds 3 [4Fe-4S] clusters.</text>
</comment>
<dbReference type="SUPFAM" id="SSF54862">
    <property type="entry name" value="4Fe-4S ferredoxins"/>
    <property type="match status" value="2"/>
</dbReference>
<feature type="binding site" evidence="10">
    <location>
        <position position="170"/>
    </location>
    <ligand>
        <name>[4Fe-4S] cluster</name>
        <dbReference type="ChEBI" id="CHEBI:49883"/>
        <label>3</label>
    </ligand>
</feature>
<keyword evidence="2 10" id="KW-0004">4Fe-4S</keyword>
<name>A0A926D2J3_9FIRM</name>
<dbReference type="GO" id="GO:0022900">
    <property type="term" value="P:electron transport chain"/>
    <property type="evidence" value="ECO:0007669"/>
    <property type="project" value="UniProtKB-UniRule"/>
</dbReference>
<comment type="subunit">
    <text evidence="10">The complex is composed of six subunits: RnfA, RnfB, RnfC, RnfD, RnfE and RnfG.</text>
</comment>
<keyword evidence="3 10" id="KW-0479">Metal-binding</keyword>
<feature type="domain" description="4Fe-4S ferredoxin-type" evidence="11">
    <location>
        <begin position="235"/>
        <end position="264"/>
    </location>
</feature>
<feature type="binding site" evidence="10">
    <location>
        <position position="56"/>
    </location>
    <ligand>
        <name>[4Fe-4S] cluster</name>
        <dbReference type="ChEBI" id="CHEBI:49883"/>
        <label>1</label>
    </ligand>
</feature>
<evidence type="ECO:0000256" key="8">
    <source>
        <dbReference type="ARBA" id="ARBA00023014"/>
    </source>
</evidence>
<dbReference type="Pfam" id="PF00037">
    <property type="entry name" value="Fer4"/>
    <property type="match status" value="1"/>
</dbReference>
<dbReference type="InterPro" id="IPR017900">
    <property type="entry name" value="4Fe4S_Fe_S_CS"/>
</dbReference>
<dbReference type="Gene3D" id="1.10.15.40">
    <property type="entry name" value="Electron transport complex subunit B, putative Fe-S cluster"/>
    <property type="match status" value="1"/>
</dbReference>
<proteinExistence type="inferred from homology"/>
<dbReference type="HAMAP" id="MF_00463">
    <property type="entry name" value="RsxB_RnfB"/>
    <property type="match status" value="1"/>
</dbReference>
<dbReference type="InterPro" id="IPR010207">
    <property type="entry name" value="Elect_transpt_cplx_RnfB/RsxB"/>
</dbReference>
<dbReference type="PANTHER" id="PTHR43560:SF1">
    <property type="entry name" value="ION-TRANSLOCATING OXIDOREDUCTASE COMPLEX SUBUNIT B"/>
    <property type="match status" value="1"/>
</dbReference>
<feature type="domain" description="4Fe-4S ferredoxin-type" evidence="11">
    <location>
        <begin position="297"/>
        <end position="324"/>
    </location>
</feature>
<feature type="domain" description="4Fe-4S ferredoxin-type" evidence="11">
    <location>
        <begin position="125"/>
        <end position="160"/>
    </location>
</feature>
<keyword evidence="6 10" id="KW-0249">Electron transport</keyword>
<evidence type="ECO:0000256" key="3">
    <source>
        <dbReference type="ARBA" id="ARBA00022723"/>
    </source>
</evidence>
<evidence type="ECO:0000256" key="2">
    <source>
        <dbReference type="ARBA" id="ARBA00022485"/>
    </source>
</evidence>
<dbReference type="InterPro" id="IPR050395">
    <property type="entry name" value="4Fe4S_Ferredoxin_RnfB"/>
</dbReference>
<evidence type="ECO:0000259" key="11">
    <source>
        <dbReference type="PROSITE" id="PS51379"/>
    </source>
</evidence>
<feature type="domain" description="4Fe-4S" evidence="12">
    <location>
        <begin position="31"/>
        <end position="90"/>
    </location>
</feature>
<dbReference type="Proteomes" id="UP000654279">
    <property type="component" value="Unassembled WGS sequence"/>
</dbReference>
<feature type="binding site" evidence="10">
    <location>
        <position position="146"/>
    </location>
    <ligand>
        <name>[4Fe-4S] cluster</name>
        <dbReference type="ChEBI" id="CHEBI:49883"/>
        <label>2</label>
    </ligand>
</feature>
<feature type="binding site" evidence="10">
    <location>
        <position position="48"/>
    </location>
    <ligand>
        <name>[4Fe-4S] cluster</name>
        <dbReference type="ChEBI" id="CHEBI:49883"/>
        <label>1</label>
    </ligand>
</feature>
<dbReference type="InterPro" id="IPR007202">
    <property type="entry name" value="4Fe-4S_dom"/>
</dbReference>
<dbReference type="PROSITE" id="PS51379">
    <property type="entry name" value="4FE4S_FER_2"/>
    <property type="match status" value="6"/>
</dbReference>
<dbReference type="Pfam" id="PF04060">
    <property type="entry name" value="FeS"/>
    <property type="match status" value="1"/>
</dbReference>
<keyword evidence="8 10" id="KW-0411">Iron-sulfur</keyword>
<keyword evidence="7 10" id="KW-0408">Iron</keyword>
<reference evidence="13" key="1">
    <citation type="submission" date="2020-08" db="EMBL/GenBank/DDBJ databases">
        <title>Genome public.</title>
        <authorList>
            <person name="Liu C."/>
            <person name="Sun Q."/>
        </authorList>
    </citation>
    <scope>NUCLEOTIDE SEQUENCE</scope>
    <source>
        <strain evidence="13">NSJ-44</strain>
    </source>
</reference>
<keyword evidence="9 10" id="KW-0472">Membrane</keyword>
<accession>A0A926D2J3</accession>
<keyword evidence="1 10" id="KW-0813">Transport</keyword>
<feature type="domain" description="4Fe-4S ferredoxin-type" evidence="11">
    <location>
        <begin position="161"/>
        <end position="190"/>
    </location>
</feature>
<dbReference type="GO" id="GO:0009055">
    <property type="term" value="F:electron transfer activity"/>
    <property type="evidence" value="ECO:0007669"/>
    <property type="project" value="InterPro"/>
</dbReference>
<organism evidence="13 14">
    <name type="scientific">Luoshenia tenuis</name>
    <dbReference type="NCBI Taxonomy" id="2763654"/>
    <lineage>
        <taxon>Bacteria</taxon>
        <taxon>Bacillati</taxon>
        <taxon>Bacillota</taxon>
        <taxon>Clostridia</taxon>
        <taxon>Christensenellales</taxon>
        <taxon>Christensenellaceae</taxon>
        <taxon>Luoshenia</taxon>
    </lineage>
</organism>
<feature type="binding site" evidence="10">
    <location>
        <position position="180"/>
    </location>
    <ligand>
        <name>[4Fe-4S] cluster</name>
        <dbReference type="ChEBI" id="CHEBI:49883"/>
        <label>2</label>
    </ligand>
</feature>
<gene>
    <name evidence="10" type="primary">rnfB</name>
    <name evidence="13" type="ORF">H8699_06915</name>
</gene>
<evidence type="ECO:0000256" key="7">
    <source>
        <dbReference type="ARBA" id="ARBA00023004"/>
    </source>
</evidence>
<dbReference type="AlphaFoldDB" id="A0A926D2J3"/>
<dbReference type="PANTHER" id="PTHR43560">
    <property type="entry name" value="ION-TRANSLOCATING OXIDOREDUCTASE COMPLEX SUBUNIT B"/>
    <property type="match status" value="1"/>
</dbReference>
<dbReference type="InterPro" id="IPR017896">
    <property type="entry name" value="4Fe4S_Fe-S-bd"/>
</dbReference>
<evidence type="ECO:0000259" key="12">
    <source>
        <dbReference type="PROSITE" id="PS51656"/>
    </source>
</evidence>
<feature type="binding site" evidence="10">
    <location>
        <position position="51"/>
    </location>
    <ligand>
        <name>[4Fe-4S] cluster</name>
        <dbReference type="ChEBI" id="CHEBI:49883"/>
        <label>1</label>
    </ligand>
</feature>
<evidence type="ECO:0000256" key="4">
    <source>
        <dbReference type="ARBA" id="ARBA00022737"/>
    </source>
</evidence>
<feature type="binding site" evidence="10">
    <location>
        <position position="73"/>
    </location>
    <ligand>
        <name>[4Fe-4S] cluster</name>
        <dbReference type="ChEBI" id="CHEBI:49883"/>
        <label>1</label>
    </ligand>
</feature>
<dbReference type="EC" id="7.-.-.-" evidence="10"/>
<evidence type="ECO:0000256" key="9">
    <source>
        <dbReference type="ARBA" id="ARBA00023136"/>
    </source>
</evidence>
<feature type="region of interest" description="Hydrophobic" evidence="10">
    <location>
        <begin position="1"/>
        <end position="25"/>
    </location>
</feature>
<evidence type="ECO:0000256" key="5">
    <source>
        <dbReference type="ARBA" id="ARBA00022967"/>
    </source>
</evidence>
<dbReference type="Gene3D" id="3.30.70.20">
    <property type="match status" value="4"/>
</dbReference>
<evidence type="ECO:0000256" key="1">
    <source>
        <dbReference type="ARBA" id="ARBA00022448"/>
    </source>
</evidence>
<dbReference type="PROSITE" id="PS00198">
    <property type="entry name" value="4FE4S_FER_1"/>
    <property type="match status" value="3"/>
</dbReference>
<dbReference type="NCBIfam" id="TIGR01944">
    <property type="entry name" value="rnfB"/>
    <property type="match status" value="1"/>
</dbReference>
<comment type="caution">
    <text evidence="13">The sequence shown here is derived from an EMBL/GenBank/DDBJ whole genome shotgun (WGS) entry which is preliminary data.</text>
</comment>
<feature type="binding site" evidence="10">
    <location>
        <position position="150"/>
    </location>
    <ligand>
        <name>[4Fe-4S] cluster</name>
        <dbReference type="ChEBI" id="CHEBI:49883"/>
        <label>3</label>
    </ligand>
</feature>
<comment type="similarity">
    <text evidence="10">Belongs to the 4Fe4S bacterial-type ferredoxin family. RnfB subfamily.</text>
</comment>
<feature type="binding site" evidence="10">
    <location>
        <position position="173"/>
    </location>
    <ligand>
        <name>[4Fe-4S] cluster</name>
        <dbReference type="ChEBI" id="CHEBI:49883"/>
        <label>3</label>
    </ligand>
</feature>
<comment type="caution">
    <text evidence="10">Lacks conserved residue(s) required for the propagation of feature annotation.</text>
</comment>
<feature type="domain" description="4Fe-4S ferredoxin-type" evidence="11">
    <location>
        <begin position="204"/>
        <end position="234"/>
    </location>
</feature>
<evidence type="ECO:0000313" key="13">
    <source>
        <dbReference type="EMBL" id="MBC8529155.1"/>
    </source>
</evidence>